<dbReference type="AlphaFoldDB" id="A0ABD3B1G6"/>
<comment type="caution">
    <text evidence="3">The sequence shown here is derived from an EMBL/GenBank/DDBJ whole genome shotgun (WGS) entry which is preliminary data.</text>
</comment>
<reference evidence="3 4" key="1">
    <citation type="submission" date="2024-11" db="EMBL/GenBank/DDBJ databases">
        <title>A near-complete genome assembly of Cinchona calisaya.</title>
        <authorList>
            <person name="Lian D.C."/>
            <person name="Zhao X.W."/>
            <person name="Wei L."/>
        </authorList>
    </citation>
    <scope>NUCLEOTIDE SEQUENCE [LARGE SCALE GENOMIC DNA]</scope>
    <source>
        <tissue evidence="3">Nenye</tissue>
    </source>
</reference>
<evidence type="ECO:0000313" key="4">
    <source>
        <dbReference type="Proteomes" id="UP001630127"/>
    </source>
</evidence>
<dbReference type="EMBL" id="JBJUIK010000001">
    <property type="protein sequence ID" value="KAL3536997.1"/>
    <property type="molecule type" value="Genomic_DNA"/>
</dbReference>
<accession>A0ABD3B1G6</accession>
<sequence length="140" mass="15398">MSSIPSSLVILLLFIALCSSNARPIGVINKNEEKSSLARVSISSNAKPSISKKLEAAKEDSSHMENRVNEDNEATGAQKLVEKKHEVKDDHKRSKVGADAFQTESLATVSWKLPHRKRGEQQPGFNLDYAPPETHPPVNN</sequence>
<evidence type="ECO:0000313" key="3">
    <source>
        <dbReference type="EMBL" id="KAL3536997.1"/>
    </source>
</evidence>
<feature type="region of interest" description="Disordered" evidence="1">
    <location>
        <begin position="36"/>
        <end position="99"/>
    </location>
</feature>
<feature type="region of interest" description="Disordered" evidence="1">
    <location>
        <begin position="112"/>
        <end position="140"/>
    </location>
</feature>
<dbReference type="PANTHER" id="PTHR34961:SF1">
    <property type="entry name" value="ROOT MERISTEM GROWTH FACTOR 10"/>
    <property type="match status" value="1"/>
</dbReference>
<name>A0ABD3B1G6_9GENT</name>
<gene>
    <name evidence="3" type="ORF">ACH5RR_000363</name>
</gene>
<dbReference type="Proteomes" id="UP001630127">
    <property type="component" value="Unassembled WGS sequence"/>
</dbReference>
<dbReference type="InterPro" id="IPR053313">
    <property type="entry name" value="RGF"/>
</dbReference>
<keyword evidence="2" id="KW-0732">Signal</keyword>
<protein>
    <submittedName>
        <fullName evidence="3">Uncharacterized protein</fullName>
    </submittedName>
</protein>
<evidence type="ECO:0000256" key="2">
    <source>
        <dbReference type="SAM" id="SignalP"/>
    </source>
</evidence>
<feature type="signal peptide" evidence="2">
    <location>
        <begin position="1"/>
        <end position="22"/>
    </location>
</feature>
<proteinExistence type="predicted"/>
<organism evidence="3 4">
    <name type="scientific">Cinchona calisaya</name>
    <dbReference type="NCBI Taxonomy" id="153742"/>
    <lineage>
        <taxon>Eukaryota</taxon>
        <taxon>Viridiplantae</taxon>
        <taxon>Streptophyta</taxon>
        <taxon>Embryophyta</taxon>
        <taxon>Tracheophyta</taxon>
        <taxon>Spermatophyta</taxon>
        <taxon>Magnoliopsida</taxon>
        <taxon>eudicotyledons</taxon>
        <taxon>Gunneridae</taxon>
        <taxon>Pentapetalae</taxon>
        <taxon>asterids</taxon>
        <taxon>lamiids</taxon>
        <taxon>Gentianales</taxon>
        <taxon>Rubiaceae</taxon>
        <taxon>Cinchonoideae</taxon>
        <taxon>Cinchoneae</taxon>
        <taxon>Cinchona</taxon>
    </lineage>
</organism>
<feature type="compositionally biased region" description="Basic and acidic residues" evidence="1">
    <location>
        <begin position="52"/>
        <end position="70"/>
    </location>
</feature>
<evidence type="ECO:0000256" key="1">
    <source>
        <dbReference type="SAM" id="MobiDB-lite"/>
    </source>
</evidence>
<feature type="compositionally biased region" description="Basic and acidic residues" evidence="1">
    <location>
        <begin position="80"/>
        <end position="92"/>
    </location>
</feature>
<keyword evidence="4" id="KW-1185">Reference proteome</keyword>
<feature type="chain" id="PRO_5044757571" evidence="2">
    <location>
        <begin position="23"/>
        <end position="140"/>
    </location>
</feature>
<dbReference type="PANTHER" id="PTHR34961">
    <property type="entry name" value="TRANSMEMBRANE PROTEIN"/>
    <property type="match status" value="1"/>
</dbReference>